<protein>
    <submittedName>
        <fullName evidence="1">Uncharacterized protein</fullName>
    </submittedName>
</protein>
<proteinExistence type="predicted"/>
<dbReference type="Proteomes" id="UP000002499">
    <property type="component" value="Unassembled WGS sequence"/>
</dbReference>
<sequence length="67" mass="7291">MDGQIPTPDQAKPSGNDGVILDLDTLYTLVDAYSNPNLAPSFEELSKALAQIKRKRDEQSGLDTNTL</sequence>
<name>E9E6W1_METAQ</name>
<reference evidence="1 2" key="1">
    <citation type="journal article" date="2011" name="PLoS Genet.">
        <title>Genome sequencing and comparative transcriptomics of the model entomopathogenic fungi Metarhizium anisopliae and M. acridum.</title>
        <authorList>
            <person name="Gao Q."/>
            <person name="Jin K."/>
            <person name="Ying S.H."/>
            <person name="Zhang Y."/>
            <person name="Xiao G."/>
            <person name="Shang Y."/>
            <person name="Duan Z."/>
            <person name="Hu X."/>
            <person name="Xie X.Q."/>
            <person name="Zhou G."/>
            <person name="Peng G."/>
            <person name="Luo Z."/>
            <person name="Huang W."/>
            <person name="Wang B."/>
            <person name="Fang W."/>
            <person name="Wang S."/>
            <person name="Zhong Y."/>
            <person name="Ma L.J."/>
            <person name="St Leger R.J."/>
            <person name="Zhao G.P."/>
            <person name="Pei Y."/>
            <person name="Feng M.G."/>
            <person name="Xia Y."/>
            <person name="Wang C."/>
        </authorList>
    </citation>
    <scope>NUCLEOTIDE SEQUENCE [LARGE SCALE GENOMIC DNA]</scope>
    <source>
        <strain evidence="1 2">CQMa 102</strain>
    </source>
</reference>
<evidence type="ECO:0000313" key="2">
    <source>
        <dbReference type="Proteomes" id="UP000002499"/>
    </source>
</evidence>
<dbReference type="InParanoid" id="E9E6W1"/>
<accession>E9E6W1</accession>
<organism evidence="2">
    <name type="scientific">Metarhizium acridum (strain CQMa 102)</name>
    <dbReference type="NCBI Taxonomy" id="655827"/>
    <lineage>
        <taxon>Eukaryota</taxon>
        <taxon>Fungi</taxon>
        <taxon>Dikarya</taxon>
        <taxon>Ascomycota</taxon>
        <taxon>Pezizomycotina</taxon>
        <taxon>Sordariomycetes</taxon>
        <taxon>Hypocreomycetidae</taxon>
        <taxon>Hypocreales</taxon>
        <taxon>Clavicipitaceae</taxon>
        <taxon>Metarhizium</taxon>
    </lineage>
</organism>
<keyword evidence="2" id="KW-1185">Reference proteome</keyword>
<dbReference type="AlphaFoldDB" id="E9E6W1"/>
<evidence type="ECO:0000313" key="1">
    <source>
        <dbReference type="EMBL" id="EFY88400.1"/>
    </source>
</evidence>
<gene>
    <name evidence="1" type="ORF">MAC_05609</name>
</gene>
<dbReference type="EMBL" id="GL698512">
    <property type="protein sequence ID" value="EFY88400.1"/>
    <property type="molecule type" value="Genomic_DNA"/>
</dbReference>
<dbReference type="HOGENOM" id="CLU_2812946_0_0_1"/>